<keyword evidence="1" id="KW-0472">Membrane</keyword>
<evidence type="ECO:0000256" key="1">
    <source>
        <dbReference type="SAM" id="Phobius"/>
    </source>
</evidence>
<protein>
    <submittedName>
        <fullName evidence="2">Uncharacterized protein</fullName>
    </submittedName>
</protein>
<name>A0A7C3UQ22_UNCW3</name>
<reference evidence="2" key="1">
    <citation type="journal article" date="2020" name="mSystems">
        <title>Genome- and Community-Level Interaction Insights into Carbon Utilization and Element Cycling Functions of Hydrothermarchaeota in Hydrothermal Sediment.</title>
        <authorList>
            <person name="Zhou Z."/>
            <person name="Liu Y."/>
            <person name="Xu W."/>
            <person name="Pan J."/>
            <person name="Luo Z.H."/>
            <person name="Li M."/>
        </authorList>
    </citation>
    <scope>NUCLEOTIDE SEQUENCE [LARGE SCALE GENOMIC DNA]</scope>
    <source>
        <strain evidence="2">SpSt-906</strain>
    </source>
</reference>
<comment type="caution">
    <text evidence="2">The sequence shown here is derived from an EMBL/GenBank/DDBJ whole genome shotgun (WGS) entry which is preliminary data.</text>
</comment>
<dbReference type="AlphaFoldDB" id="A0A7C3UQ22"/>
<organism evidence="2">
    <name type="scientific">candidate division WOR-3 bacterium</name>
    <dbReference type="NCBI Taxonomy" id="2052148"/>
    <lineage>
        <taxon>Bacteria</taxon>
        <taxon>Bacteria division WOR-3</taxon>
    </lineage>
</organism>
<sequence>MLNDKIWYLPGIFFYFCWPGRGHPKEIQLPIGGKATSIDKEQFPDFFSLTIISLIIARFIFWEVMTLEMLFYARE</sequence>
<accession>A0A7C3UQ22</accession>
<feature type="transmembrane region" description="Helical" evidence="1">
    <location>
        <begin position="46"/>
        <end position="73"/>
    </location>
</feature>
<keyword evidence="1" id="KW-0812">Transmembrane</keyword>
<proteinExistence type="predicted"/>
<dbReference type="EMBL" id="DTMQ01000040">
    <property type="protein sequence ID" value="HGE99645.1"/>
    <property type="molecule type" value="Genomic_DNA"/>
</dbReference>
<keyword evidence="1" id="KW-1133">Transmembrane helix</keyword>
<evidence type="ECO:0000313" key="2">
    <source>
        <dbReference type="EMBL" id="HGE99645.1"/>
    </source>
</evidence>
<gene>
    <name evidence="2" type="ORF">ENX07_06215</name>
</gene>